<proteinExistence type="predicted"/>
<gene>
    <name evidence="2" type="ORF">FBIBDDDO_00018</name>
    <name evidence="1" type="ORF">FJCIDEAL_00008</name>
</gene>
<protein>
    <submittedName>
        <fullName evidence="1">Uncharacterized protein</fullName>
    </submittedName>
</protein>
<dbReference type="EMBL" id="MT631593">
    <property type="protein sequence ID" value="QNO54800.1"/>
    <property type="molecule type" value="Genomic_DNA"/>
</dbReference>
<dbReference type="EMBL" id="MT631604">
    <property type="protein sequence ID" value="QNO55156.1"/>
    <property type="molecule type" value="Genomic_DNA"/>
</dbReference>
<sequence length="88" mass="10176">MTYVLVFAMFGAHKREKMNEMRDHSNCGTNTLCAYKHEWPLMAMAGFLENAKMNEDTQKLWIELDGSEENGMFYLASKPVQVRGDRPL</sequence>
<evidence type="ECO:0000313" key="1">
    <source>
        <dbReference type="EMBL" id="QNO54800.1"/>
    </source>
</evidence>
<organism evidence="1">
    <name type="scientific">Candidatus Methanophaga sp. ANME-1 ERB7</name>
    <dbReference type="NCBI Taxonomy" id="2759913"/>
    <lineage>
        <taxon>Archaea</taxon>
        <taxon>Methanobacteriati</taxon>
        <taxon>Methanobacteriota</taxon>
        <taxon>Stenosarchaea group</taxon>
        <taxon>Methanomicrobia</taxon>
        <taxon>Candidatus Methanophagales</taxon>
        <taxon>Candidatus Methanophagaceae</taxon>
        <taxon>Candidatus Methanophaga</taxon>
    </lineage>
</organism>
<name>A0A7G9Z3G6_9EURY</name>
<evidence type="ECO:0000313" key="2">
    <source>
        <dbReference type="EMBL" id="QNO55156.1"/>
    </source>
</evidence>
<dbReference type="AlphaFoldDB" id="A0A7G9Z3G6"/>
<accession>A0A7G9Z3G6</accession>
<reference evidence="1" key="1">
    <citation type="submission" date="2020-06" db="EMBL/GenBank/DDBJ databases">
        <title>Unique genomic features of the anaerobic methanotrophic archaea.</title>
        <authorList>
            <person name="Chadwick G.L."/>
            <person name="Skennerton C.T."/>
            <person name="Laso-Perez R."/>
            <person name="Leu A.O."/>
            <person name="Speth D.R."/>
            <person name="Yu H."/>
            <person name="Morgan-Lang C."/>
            <person name="Hatzenpichler R."/>
            <person name="Goudeau D."/>
            <person name="Malmstrom R."/>
            <person name="Brazelton W.J."/>
            <person name="Woyke T."/>
            <person name="Hallam S.J."/>
            <person name="Tyson G.W."/>
            <person name="Wegener G."/>
            <person name="Boetius A."/>
            <person name="Orphan V."/>
        </authorList>
    </citation>
    <scope>NUCLEOTIDE SEQUENCE</scope>
</reference>